<name>A0A126V3H1_9RHOB</name>
<sequence>MVPANCGVNRIVGPLLIEMAALFEPEFGAHRVNTHQRNYLGNNWFFYKSNWRRDSPLINTRIFNFYI</sequence>
<evidence type="ECO:0000313" key="2">
    <source>
        <dbReference type="Proteomes" id="UP000070371"/>
    </source>
</evidence>
<protein>
    <submittedName>
        <fullName evidence="1">Uncharacterized protein</fullName>
    </submittedName>
</protein>
<dbReference type="STRING" id="1579316.RC74_17795"/>
<organism evidence="1 2">
    <name type="scientific">Falsihalocynthiibacter arcticus</name>
    <dbReference type="NCBI Taxonomy" id="1579316"/>
    <lineage>
        <taxon>Bacteria</taxon>
        <taxon>Pseudomonadati</taxon>
        <taxon>Pseudomonadota</taxon>
        <taxon>Alphaproteobacteria</taxon>
        <taxon>Rhodobacterales</taxon>
        <taxon>Roseobacteraceae</taxon>
        <taxon>Falsihalocynthiibacter</taxon>
    </lineage>
</organism>
<dbReference type="EMBL" id="CP014327">
    <property type="protein sequence ID" value="AML52864.1"/>
    <property type="molecule type" value="Genomic_DNA"/>
</dbReference>
<keyword evidence="2" id="KW-1185">Reference proteome</keyword>
<dbReference type="AlphaFoldDB" id="A0A126V3H1"/>
<gene>
    <name evidence="1" type="ORF">RC74_17795</name>
</gene>
<reference evidence="1 2" key="1">
    <citation type="submission" date="2016-02" db="EMBL/GenBank/DDBJ databases">
        <title>Complete genome sequence of Halocynthiibacter arcticus PAMC 20958t from arctic marine sediment.</title>
        <authorList>
            <person name="Lee Y.M."/>
            <person name="Baek K."/>
            <person name="Lee H.K."/>
            <person name="Shin S.C."/>
        </authorList>
    </citation>
    <scope>NUCLEOTIDE SEQUENCE [LARGE SCALE GENOMIC DNA]</scope>
    <source>
        <strain evidence="1">PAMC 20958</strain>
    </source>
</reference>
<dbReference type="KEGG" id="hat:RC74_17795"/>
<evidence type="ECO:0000313" key="1">
    <source>
        <dbReference type="EMBL" id="AML52864.1"/>
    </source>
</evidence>
<proteinExistence type="predicted"/>
<dbReference type="Proteomes" id="UP000070371">
    <property type="component" value="Chromosome"/>
</dbReference>
<accession>A0A126V3H1</accession>